<dbReference type="EMBL" id="LS483426">
    <property type="protein sequence ID" value="SQH24191.1"/>
    <property type="molecule type" value="Genomic_DNA"/>
</dbReference>
<organism evidence="2 3">
    <name type="scientific">Kingella kingae</name>
    <dbReference type="NCBI Taxonomy" id="504"/>
    <lineage>
        <taxon>Bacteria</taxon>
        <taxon>Pseudomonadati</taxon>
        <taxon>Pseudomonadota</taxon>
        <taxon>Betaproteobacteria</taxon>
        <taxon>Neisseriales</taxon>
        <taxon>Neisseriaceae</taxon>
        <taxon>Kingella</taxon>
    </lineage>
</organism>
<dbReference type="Pfam" id="PF13808">
    <property type="entry name" value="DDE_Tnp_1_assoc"/>
    <property type="match status" value="1"/>
</dbReference>
<evidence type="ECO:0000259" key="1">
    <source>
        <dbReference type="Pfam" id="PF13808"/>
    </source>
</evidence>
<feature type="domain" description="H repeat-associated protein N-terminal" evidence="1">
    <location>
        <begin position="6"/>
        <end position="85"/>
    </location>
</feature>
<dbReference type="Proteomes" id="UP000248598">
    <property type="component" value="Chromosome 1"/>
</dbReference>
<proteinExistence type="predicted"/>
<evidence type="ECO:0000313" key="2">
    <source>
        <dbReference type="EMBL" id="SQH24191.1"/>
    </source>
</evidence>
<reference evidence="2 3" key="1">
    <citation type="submission" date="2018-06" db="EMBL/GenBank/DDBJ databases">
        <authorList>
            <consortium name="Pathogen Informatics"/>
            <person name="Doyle S."/>
        </authorList>
    </citation>
    <scope>NUCLEOTIDE SEQUENCE [LARGE SCALE GENOMIC DNA]</scope>
    <source>
        <strain evidence="2 3">NCTC10529</strain>
    </source>
</reference>
<dbReference type="InterPro" id="IPR032806">
    <property type="entry name" value="YbfD_N"/>
</dbReference>
<sequence length="93" mass="10323">MHSLEEYFARIPDTRRGAGKCYNLAKTLTVIVVAILGGAKGNREIGAFLANNIDELKQYLAWDRDNTPSYEKIRTLLIDLDSNLLGGVLKSVL</sequence>
<dbReference type="AlphaFoldDB" id="A0AAX2J1V8"/>
<dbReference type="GeneID" id="93261664"/>
<gene>
    <name evidence="2" type="ORF">NCTC10529_00346</name>
</gene>
<evidence type="ECO:0000313" key="3">
    <source>
        <dbReference type="Proteomes" id="UP000248598"/>
    </source>
</evidence>
<dbReference type="RefSeq" id="WP_003788525.1">
    <property type="nucleotide sequence ID" value="NZ_CP091518.1"/>
</dbReference>
<protein>
    <submittedName>
        <fullName evidence="2">Transposase</fullName>
    </submittedName>
</protein>
<accession>A0AAX2J1V8</accession>
<name>A0AAX2J1V8_KINKI</name>